<dbReference type="RefSeq" id="WP_058510734.1">
    <property type="nucleotide sequence ID" value="NZ_LNYY01000019.1"/>
</dbReference>
<feature type="domain" description="CBS" evidence="3">
    <location>
        <begin position="76"/>
        <end position="139"/>
    </location>
</feature>
<dbReference type="SMART" id="SM00116">
    <property type="entry name" value="CBS"/>
    <property type="match status" value="2"/>
</dbReference>
<reference evidence="4 5" key="1">
    <citation type="submission" date="2015-11" db="EMBL/GenBank/DDBJ databases">
        <title>Genomic analysis of 38 Legionella species identifies large and diverse effector repertoires.</title>
        <authorList>
            <person name="Burstein D."/>
            <person name="Amaro F."/>
            <person name="Zusman T."/>
            <person name="Lifshitz Z."/>
            <person name="Cohen O."/>
            <person name="Gilbert J.A."/>
            <person name="Pupko T."/>
            <person name="Shuman H.A."/>
            <person name="Segal G."/>
        </authorList>
    </citation>
    <scope>NUCLEOTIDE SEQUENCE [LARGE SCALE GENOMIC DNA]</scope>
    <source>
        <strain evidence="4 5">IMVS3376</strain>
    </source>
</reference>
<dbReference type="CDD" id="cd17775">
    <property type="entry name" value="CBS_pair_bact_arch"/>
    <property type="match status" value="1"/>
</dbReference>
<evidence type="ECO:0000313" key="4">
    <source>
        <dbReference type="EMBL" id="KTD68661.1"/>
    </source>
</evidence>
<feature type="domain" description="CBS" evidence="3">
    <location>
        <begin position="7"/>
        <end position="67"/>
    </location>
</feature>
<accession>A0A0W0ZHL5</accession>
<dbReference type="STRING" id="947033.Lste_1819"/>
<dbReference type="PATRIC" id="fig|947033.5.peg.1927"/>
<dbReference type="InterPro" id="IPR000644">
    <property type="entry name" value="CBS_dom"/>
</dbReference>
<dbReference type="AlphaFoldDB" id="A0A0W0ZHL5"/>
<evidence type="ECO:0000259" key="3">
    <source>
        <dbReference type="PROSITE" id="PS51371"/>
    </source>
</evidence>
<gene>
    <name evidence="4" type="ORF">Lste_1819</name>
</gene>
<dbReference type="PANTHER" id="PTHR48108:SF26">
    <property type="entry name" value="CBS DOMAIN-CONTAINING PROTEIN DDB_G0289609"/>
    <property type="match status" value="1"/>
</dbReference>
<dbReference type="Proteomes" id="UP000054926">
    <property type="component" value="Unassembled WGS sequence"/>
</dbReference>
<name>A0A0W0ZHL5_9GAMM</name>
<dbReference type="InterPro" id="IPR046342">
    <property type="entry name" value="CBS_dom_sf"/>
</dbReference>
<organism evidence="4 5">
    <name type="scientific">Legionella steelei</name>
    <dbReference type="NCBI Taxonomy" id="947033"/>
    <lineage>
        <taxon>Bacteria</taxon>
        <taxon>Pseudomonadati</taxon>
        <taxon>Pseudomonadota</taxon>
        <taxon>Gammaproteobacteria</taxon>
        <taxon>Legionellales</taxon>
        <taxon>Legionellaceae</taxon>
        <taxon>Legionella</taxon>
    </lineage>
</organism>
<dbReference type="InterPro" id="IPR051462">
    <property type="entry name" value="CBS_domain-containing"/>
</dbReference>
<dbReference type="PANTHER" id="PTHR48108">
    <property type="entry name" value="CBS DOMAIN-CONTAINING PROTEIN CBSX2, CHLOROPLASTIC"/>
    <property type="match status" value="1"/>
</dbReference>
<dbReference type="EMBL" id="LNYY01000019">
    <property type="protein sequence ID" value="KTD68661.1"/>
    <property type="molecule type" value="Genomic_DNA"/>
</dbReference>
<protein>
    <submittedName>
        <fullName evidence="4">CBS domain protein</fullName>
    </submittedName>
</protein>
<dbReference type="SUPFAM" id="SSF54631">
    <property type="entry name" value="CBS-domain pair"/>
    <property type="match status" value="1"/>
</dbReference>
<evidence type="ECO:0000256" key="2">
    <source>
        <dbReference type="PROSITE-ProRule" id="PRU00703"/>
    </source>
</evidence>
<dbReference type="Gene3D" id="3.10.580.10">
    <property type="entry name" value="CBS-domain"/>
    <property type="match status" value="1"/>
</dbReference>
<dbReference type="PROSITE" id="PS51371">
    <property type="entry name" value="CBS"/>
    <property type="match status" value="2"/>
</dbReference>
<evidence type="ECO:0000256" key="1">
    <source>
        <dbReference type="ARBA" id="ARBA00022737"/>
    </source>
</evidence>
<keyword evidence="1" id="KW-0677">Repeat</keyword>
<dbReference type="Pfam" id="PF00571">
    <property type="entry name" value="CBS"/>
    <property type="match status" value="2"/>
</dbReference>
<comment type="caution">
    <text evidence="4">The sequence shown here is derived from an EMBL/GenBank/DDBJ whole genome shotgun (WGS) entry which is preliminary data.</text>
</comment>
<dbReference type="OrthoDB" id="9794094at2"/>
<sequence length="149" mass="16495">MKIGAFCNRDVIIMNGDESVRTAAELMRRHHVGDVVLVEENKGQRIPIGIVTDRDLVVEVMAVGLETTVLTVQDLVTRTLLVAQENDSVFDCLELMKTKGVRRLPVVGAGKSLIGIITMDDITVLLAGMLYNVVNVVDRQQKNELKQRP</sequence>
<proteinExistence type="predicted"/>
<evidence type="ECO:0000313" key="5">
    <source>
        <dbReference type="Proteomes" id="UP000054926"/>
    </source>
</evidence>
<keyword evidence="5" id="KW-1185">Reference proteome</keyword>
<keyword evidence="2" id="KW-0129">CBS domain</keyword>